<dbReference type="OrthoDB" id="8189990at2759"/>
<dbReference type="EMBL" id="WIXP02000001">
    <property type="protein sequence ID" value="KAF6216999.1"/>
    <property type="molecule type" value="Genomic_DNA"/>
</dbReference>
<accession>A0A8S9Y8M9</accession>
<feature type="chain" id="PRO_5035727152" description="DUF4773 domain-containing protein" evidence="1">
    <location>
        <begin position="18"/>
        <end position="768"/>
    </location>
</feature>
<dbReference type="Proteomes" id="UP000466442">
    <property type="component" value="Linkage Group LG1"/>
</dbReference>
<evidence type="ECO:0000313" key="4">
    <source>
        <dbReference type="Proteomes" id="UP000466442"/>
    </source>
</evidence>
<feature type="signal peptide" evidence="1">
    <location>
        <begin position="1"/>
        <end position="17"/>
    </location>
</feature>
<dbReference type="AlphaFoldDB" id="A0A8S9Y8M9"/>
<proteinExistence type="predicted"/>
<dbReference type="Pfam" id="PF15998">
    <property type="entry name" value="DUF4773"/>
    <property type="match status" value="1"/>
</dbReference>
<comment type="caution">
    <text evidence="3">The sequence shown here is derived from an EMBL/GenBank/DDBJ whole genome shotgun (WGS) entry which is preliminary data.</text>
</comment>
<protein>
    <recommendedName>
        <fullName evidence="2">DUF4773 domain-containing protein</fullName>
    </recommendedName>
</protein>
<keyword evidence="1" id="KW-0732">Signal</keyword>
<organism evidence="3 4">
    <name type="scientific">Apolygus lucorum</name>
    <name type="common">Small green plant bug</name>
    <name type="synonym">Lygocoris lucorum</name>
    <dbReference type="NCBI Taxonomy" id="248454"/>
    <lineage>
        <taxon>Eukaryota</taxon>
        <taxon>Metazoa</taxon>
        <taxon>Ecdysozoa</taxon>
        <taxon>Arthropoda</taxon>
        <taxon>Hexapoda</taxon>
        <taxon>Insecta</taxon>
        <taxon>Pterygota</taxon>
        <taxon>Neoptera</taxon>
        <taxon>Paraneoptera</taxon>
        <taxon>Hemiptera</taxon>
        <taxon>Heteroptera</taxon>
        <taxon>Panheteroptera</taxon>
        <taxon>Cimicomorpha</taxon>
        <taxon>Miridae</taxon>
        <taxon>Mirini</taxon>
        <taxon>Apolygus</taxon>
    </lineage>
</organism>
<name>A0A8S9Y8M9_APOLU</name>
<evidence type="ECO:0000259" key="2">
    <source>
        <dbReference type="Pfam" id="PF15998"/>
    </source>
</evidence>
<dbReference type="Pfam" id="PF12259">
    <property type="entry name" value="Baculo_F"/>
    <property type="match status" value="1"/>
</dbReference>
<dbReference type="InterPro" id="IPR022048">
    <property type="entry name" value="Envelope_fusion-like"/>
</dbReference>
<dbReference type="PANTHER" id="PTHR36299:SF4">
    <property type="entry name" value="GH07892P-RELATED"/>
    <property type="match status" value="1"/>
</dbReference>
<gene>
    <name evidence="3" type="ORF">GE061_001351</name>
</gene>
<reference evidence="3" key="1">
    <citation type="journal article" date="2021" name="Mol. Ecol. Resour.">
        <title>Apolygus lucorum genome provides insights into omnivorousness and mesophyll feeding.</title>
        <authorList>
            <person name="Liu Y."/>
            <person name="Liu H."/>
            <person name="Wang H."/>
            <person name="Huang T."/>
            <person name="Liu B."/>
            <person name="Yang B."/>
            <person name="Yin L."/>
            <person name="Li B."/>
            <person name="Zhang Y."/>
            <person name="Zhang S."/>
            <person name="Jiang F."/>
            <person name="Zhang X."/>
            <person name="Ren Y."/>
            <person name="Wang B."/>
            <person name="Wang S."/>
            <person name="Lu Y."/>
            <person name="Wu K."/>
            <person name="Fan W."/>
            <person name="Wang G."/>
        </authorList>
    </citation>
    <scope>NUCLEOTIDE SEQUENCE</scope>
    <source>
        <strain evidence="3">12Hb</strain>
    </source>
</reference>
<evidence type="ECO:0000313" key="3">
    <source>
        <dbReference type="EMBL" id="KAF6216999.1"/>
    </source>
</evidence>
<dbReference type="InterPro" id="IPR031941">
    <property type="entry name" value="DUF4773"/>
</dbReference>
<dbReference type="PANTHER" id="PTHR36299">
    <property type="entry name" value="AGAP008005-PA"/>
    <property type="match status" value="1"/>
</dbReference>
<sequence length="768" mass="85150">MMPLMSMFFIPLVLVTGSRPHQGVVFERVGAAILTDSSWRLVAHYNLTVLQELATQLQAVVPILTQEVTNSNFFKVGNVDPRADTRVLGTRVEAFTRELESLQHSLGHPTNQGNRHTRSLIPIIGNLYSYLFGVATEDEVLDLQEQMDTITEGGTGHHAELQLSVIGSMEEQIANNTKALHSIISALNGSQQMVREELQHFSTELQQLWEFLAWTESRRRVETELAGAQHQLTLLHQGTEAAARRQLSPSVLDYKVLRAALLQVQTILHKSGRTLPFSPDDEYLYVYYQHVQVEAAVSNDDLIFVVTIPIVEEASEFMLYRVHSLPVFDSTVQQWLQWARLAPYLGIGKKGLDFMVLEEVQYGRCMSTQPIICPETLPLFSSSTPSCELGLYWGGHEHCERVVLPPQRAPVFKRAGNNWLFSTDLPAQAAIQCNSTVANPQTLVTISGTGLLEGYGDCEVQCNGVRMLGKVVGETQISLLQVDTHQPLISAFQSPNISLTTAAEKAFLTTNNEALDKLVAALPDNSVGMSLQAAIHTLEKDNEQSRLHHSHTFRGWMSTGLSSASLLAVTVLLIICSVSSIRARDPVAVTAKPPKVTLATTTSRPRGTPCVCTEGACKCCTGAVLSRFNYTQRNKACVNVNYEPDDFEFHYKLMFNDRVLLQNKISGKSPRPVCIPIISRFFPGNLCLKFSNVYMIGRNFHACLELDGVWNEQELFGVAFDCFRIGTNGIALVKPEDGGGLPTTVVEEVLSPEEEDYDDQARSDADRQ</sequence>
<evidence type="ECO:0000256" key="1">
    <source>
        <dbReference type="SAM" id="SignalP"/>
    </source>
</evidence>
<keyword evidence="4" id="KW-1185">Reference proteome</keyword>
<feature type="domain" description="DUF4773" evidence="2">
    <location>
        <begin position="609"/>
        <end position="729"/>
    </location>
</feature>